<dbReference type="OrthoDB" id="675845at2"/>
<name>A0A1I7NH69_9BACT</name>
<dbReference type="Proteomes" id="UP000199537">
    <property type="component" value="Unassembled WGS sequence"/>
</dbReference>
<gene>
    <name evidence="1" type="ORF">SAMN05660895_1879</name>
</gene>
<keyword evidence="2" id="KW-1185">Reference proteome</keyword>
<dbReference type="RefSeq" id="WP_092460073.1">
    <property type="nucleotide sequence ID" value="NZ_FPCJ01000001.1"/>
</dbReference>
<organism evidence="1 2">
    <name type="scientific">Thermoflavifilum thermophilum</name>
    <dbReference type="NCBI Taxonomy" id="1393122"/>
    <lineage>
        <taxon>Bacteria</taxon>
        <taxon>Pseudomonadati</taxon>
        <taxon>Bacteroidota</taxon>
        <taxon>Chitinophagia</taxon>
        <taxon>Chitinophagales</taxon>
        <taxon>Chitinophagaceae</taxon>
        <taxon>Thermoflavifilum</taxon>
    </lineage>
</organism>
<reference evidence="2" key="1">
    <citation type="submission" date="2016-10" db="EMBL/GenBank/DDBJ databases">
        <authorList>
            <person name="Varghese N."/>
            <person name="Submissions S."/>
        </authorList>
    </citation>
    <scope>NUCLEOTIDE SEQUENCE [LARGE SCALE GENOMIC DNA]</scope>
    <source>
        <strain evidence="2">DSM 14807</strain>
    </source>
</reference>
<evidence type="ECO:0000313" key="1">
    <source>
        <dbReference type="EMBL" id="SFV34017.1"/>
    </source>
</evidence>
<sequence length="179" mass="20699">MFHHRKYFMLFVKAGWLIGWTCGIITCQAQQLFSLHAKVLDTLNQKGPMLYTLLGNDSATHIPTQKIIELLDSPLVVKDTRGRQYRVIRFDFGYLHVDTTFNDTTERFNLVPEYLGFTFVQNQLDSLWKTRLRKTLHAGERLYFDHIIAEDASGIKYGAPPLHIWVVDSLRKINEAGAE</sequence>
<dbReference type="AlphaFoldDB" id="A0A1I7NH69"/>
<dbReference type="EMBL" id="FPCJ01000001">
    <property type="protein sequence ID" value="SFV34017.1"/>
    <property type="molecule type" value="Genomic_DNA"/>
</dbReference>
<evidence type="ECO:0000313" key="2">
    <source>
        <dbReference type="Proteomes" id="UP000199537"/>
    </source>
</evidence>
<dbReference type="STRING" id="1393122.SAMN05660895_1879"/>
<proteinExistence type="predicted"/>
<accession>A0A1I7NH69</accession>
<protein>
    <submittedName>
        <fullName evidence="1">Uncharacterized protein</fullName>
    </submittedName>
</protein>